<gene>
    <name evidence="2" type="ORF">UHOR_04576</name>
</gene>
<comment type="caution">
    <text evidence="2">The sequence shown here is derived from an EMBL/GenBank/DDBJ whole genome shotgun (WGS) entry which is preliminary data.</text>
</comment>
<dbReference type="OrthoDB" id="10479483at2759"/>
<evidence type="ECO:0000313" key="2">
    <source>
        <dbReference type="EMBL" id="CCF52482.1"/>
    </source>
</evidence>
<protein>
    <submittedName>
        <fullName evidence="2">Uncharacterized protein</fullName>
    </submittedName>
</protein>
<keyword evidence="3" id="KW-1185">Reference proteome</keyword>
<dbReference type="Proteomes" id="UP000006174">
    <property type="component" value="Unassembled WGS sequence"/>
</dbReference>
<dbReference type="HOGENOM" id="CLU_1078465_0_0_1"/>
<proteinExistence type="predicted"/>
<feature type="compositionally biased region" description="Polar residues" evidence="1">
    <location>
        <begin position="57"/>
        <end position="81"/>
    </location>
</feature>
<evidence type="ECO:0000313" key="3">
    <source>
        <dbReference type="Proteomes" id="UP000006174"/>
    </source>
</evidence>
<sequence>MSPPDNTGVRIKVDLAAGGSIEVSGALNTEALTSVVQLALHTPEQTFSRPAVPQKLADQTPSGQGNQEQYRIAELSSSQGFSMLPGSPSRSLSARSRRSQNHQMSREVGGTSINAQTGIQSSNDRSNAQPPWLGIRRSLYIPVRVSPNRVSPNRYARRVITQRHYLPCANCEEDLRECVPRTEVAQAWRCRNCKWKKETCDSGEAWLQTADVKDYETCLLLGMSAEDADFQVYGSRPGLLGGPLDKTKEYSRPLPGTS</sequence>
<dbReference type="EMBL" id="CAGI01000175">
    <property type="protein sequence ID" value="CCF52482.1"/>
    <property type="molecule type" value="Genomic_DNA"/>
</dbReference>
<feature type="compositionally biased region" description="Polar residues" evidence="1">
    <location>
        <begin position="111"/>
        <end position="129"/>
    </location>
</feature>
<reference evidence="2 3" key="1">
    <citation type="journal article" date="2012" name="Plant Cell">
        <title>Genome comparison of barley and maize smut fungi reveals targeted loss of RNA silencing components and species-specific presence of transposable elements.</title>
        <authorList>
            <person name="Laurie J.D."/>
            <person name="Ali S."/>
            <person name="Linning R."/>
            <person name="Mannhaupt G."/>
            <person name="Wong P."/>
            <person name="Gueldener U."/>
            <person name="Muensterkoetter M."/>
            <person name="Moore R."/>
            <person name="Kahmann R."/>
            <person name="Bakkeren G."/>
            <person name="Schirawski J."/>
        </authorList>
    </citation>
    <scope>NUCLEOTIDE SEQUENCE [LARGE SCALE GENOMIC DNA]</scope>
    <source>
        <strain evidence="3">Uh4875-4</strain>
    </source>
</reference>
<organism evidence="2 3">
    <name type="scientific">Ustilago hordei</name>
    <name type="common">Barley covered smut fungus</name>
    <dbReference type="NCBI Taxonomy" id="120017"/>
    <lineage>
        <taxon>Eukaryota</taxon>
        <taxon>Fungi</taxon>
        <taxon>Dikarya</taxon>
        <taxon>Basidiomycota</taxon>
        <taxon>Ustilaginomycotina</taxon>
        <taxon>Ustilaginomycetes</taxon>
        <taxon>Ustilaginales</taxon>
        <taxon>Ustilaginaceae</taxon>
        <taxon>Ustilago</taxon>
    </lineage>
</organism>
<accession>I2FZY9</accession>
<feature type="region of interest" description="Disordered" evidence="1">
    <location>
        <begin position="46"/>
        <end position="130"/>
    </location>
</feature>
<feature type="region of interest" description="Disordered" evidence="1">
    <location>
        <begin position="239"/>
        <end position="258"/>
    </location>
</feature>
<dbReference type="AlphaFoldDB" id="I2FZY9"/>
<name>I2FZY9_USTHO</name>
<evidence type="ECO:0000256" key="1">
    <source>
        <dbReference type="SAM" id="MobiDB-lite"/>
    </source>
</evidence>